<dbReference type="GO" id="GO:0016787">
    <property type="term" value="F:hydrolase activity"/>
    <property type="evidence" value="ECO:0007669"/>
    <property type="project" value="InterPro"/>
</dbReference>
<reference evidence="2" key="1">
    <citation type="journal article" date="2014" name="Int. J. Syst. Evol. Microbiol.">
        <title>Complete genome sequence of Corynebacterium casei LMG S-19264T (=DSM 44701T), isolated from a smear-ripened cheese.</title>
        <authorList>
            <consortium name="US DOE Joint Genome Institute (JGI-PGF)"/>
            <person name="Walter F."/>
            <person name="Albersmeier A."/>
            <person name="Kalinowski J."/>
            <person name="Ruckert C."/>
        </authorList>
    </citation>
    <scope>NUCLEOTIDE SEQUENCE</scope>
    <source>
        <strain evidence="2">KCTC 32337</strain>
    </source>
</reference>
<accession>A0A8H9ID36</accession>
<gene>
    <name evidence="2" type="ORF">GCM10011274_40410</name>
</gene>
<dbReference type="InterPro" id="IPR001604">
    <property type="entry name" value="Endo_G_ENPP1-like_dom"/>
</dbReference>
<evidence type="ECO:0000313" key="2">
    <source>
        <dbReference type="EMBL" id="GGZ78171.1"/>
    </source>
</evidence>
<dbReference type="SUPFAM" id="SSF54060">
    <property type="entry name" value="His-Me finger endonucleases"/>
    <property type="match status" value="1"/>
</dbReference>
<reference evidence="2" key="2">
    <citation type="submission" date="2020-09" db="EMBL/GenBank/DDBJ databases">
        <authorList>
            <person name="Sun Q."/>
            <person name="Kim S."/>
        </authorList>
    </citation>
    <scope>NUCLEOTIDE SEQUENCE</scope>
    <source>
        <strain evidence="2">KCTC 32337</strain>
    </source>
</reference>
<dbReference type="EMBL" id="BMZC01000014">
    <property type="protein sequence ID" value="GGZ78171.1"/>
    <property type="molecule type" value="Genomic_DNA"/>
</dbReference>
<proteinExistence type="predicted"/>
<dbReference type="AlphaFoldDB" id="A0A8H9ID36"/>
<organism evidence="2 3">
    <name type="scientific">Paraglaciecola chathamensis</name>
    <dbReference type="NCBI Taxonomy" id="368405"/>
    <lineage>
        <taxon>Bacteria</taxon>
        <taxon>Pseudomonadati</taxon>
        <taxon>Pseudomonadota</taxon>
        <taxon>Gammaproteobacteria</taxon>
        <taxon>Alteromonadales</taxon>
        <taxon>Alteromonadaceae</taxon>
        <taxon>Paraglaciecola</taxon>
    </lineage>
</organism>
<protein>
    <recommendedName>
        <fullName evidence="1">DNA/RNA non-specific endonuclease/pyrophosphatase/phosphodiesterase domain-containing protein</fullName>
    </recommendedName>
</protein>
<feature type="domain" description="DNA/RNA non-specific endonuclease/pyrophosphatase/phosphodiesterase" evidence="1">
    <location>
        <begin position="40"/>
        <end position="219"/>
    </location>
</feature>
<dbReference type="Proteomes" id="UP000622604">
    <property type="component" value="Unassembled WGS sequence"/>
</dbReference>
<dbReference type="RefSeq" id="WP_191867040.1">
    <property type="nucleotide sequence ID" value="NZ_BMZC01000014.1"/>
</dbReference>
<dbReference type="InterPro" id="IPR044925">
    <property type="entry name" value="His-Me_finger_sf"/>
</dbReference>
<dbReference type="InterPro" id="IPR044929">
    <property type="entry name" value="DNA/RNA_non-sp_Endonuclease_sf"/>
</dbReference>
<evidence type="ECO:0000259" key="1">
    <source>
        <dbReference type="SMART" id="SM00892"/>
    </source>
</evidence>
<name>A0A8H9ID36_9ALTE</name>
<dbReference type="Gene3D" id="3.40.570.10">
    <property type="entry name" value="Extracellular Endonuclease, subunit A"/>
    <property type="match status" value="1"/>
</dbReference>
<dbReference type="GO" id="GO:0003676">
    <property type="term" value="F:nucleic acid binding"/>
    <property type="evidence" value="ECO:0007669"/>
    <property type="project" value="InterPro"/>
</dbReference>
<evidence type="ECO:0000313" key="3">
    <source>
        <dbReference type="Proteomes" id="UP000622604"/>
    </source>
</evidence>
<dbReference type="SMART" id="SM00892">
    <property type="entry name" value="Endonuclease_NS"/>
    <property type="match status" value="1"/>
</dbReference>
<sequence>MLSYLFAIGMAVTGEMGADESICDTTQLIAAQPKGTMHKCFDDYVLEYSTTNNIPVQATYILNANVKYDNSPFKQAISEGVGKFNREEAAHVAGFDFAALANNSLAGTNAKERNSELNRLPMVAELNRAGGMWNWLQTYEISMPIRVGRLYSVNGAVTEENDFKPRAFYKILYQPDIHMAIAYLLPNTIATNLESPDKYITSIGCIEKALGYRLVTNDTVIPDSLKWSKAYSSSVWTDGVRLDKKCGHIEEAL</sequence>
<dbReference type="GO" id="GO:0046872">
    <property type="term" value="F:metal ion binding"/>
    <property type="evidence" value="ECO:0007669"/>
    <property type="project" value="InterPro"/>
</dbReference>
<comment type="caution">
    <text evidence="2">The sequence shown here is derived from an EMBL/GenBank/DDBJ whole genome shotgun (WGS) entry which is preliminary data.</text>
</comment>